<protein>
    <submittedName>
        <fullName evidence="2">Uncharacterized protein</fullName>
    </submittedName>
</protein>
<feature type="compositionally biased region" description="Polar residues" evidence="1">
    <location>
        <begin position="72"/>
        <end position="82"/>
    </location>
</feature>
<reference evidence="2" key="1">
    <citation type="submission" date="2023-10" db="EMBL/GenBank/DDBJ databases">
        <title>Genome assembly of Pristionchus species.</title>
        <authorList>
            <person name="Yoshida K."/>
            <person name="Sommer R.J."/>
        </authorList>
    </citation>
    <scope>NUCLEOTIDE SEQUENCE</scope>
    <source>
        <strain evidence="2">RS0144</strain>
    </source>
</reference>
<feature type="non-terminal residue" evidence="2">
    <location>
        <position position="91"/>
    </location>
</feature>
<dbReference type="EMBL" id="BTSX01000003">
    <property type="protein sequence ID" value="GMS90064.1"/>
    <property type="molecule type" value="Genomic_DNA"/>
</dbReference>
<accession>A0AAV5T471</accession>
<keyword evidence="3" id="KW-1185">Reference proteome</keyword>
<sequence length="91" mass="9955">MGTLSPYTRPSKGGTVDDDYRVDESGWLIAKRDILREETSPFYEGQSMYGMNLLVGGSSSPSPPPVSLAPSFDQSCHNSTEMKLQPKRASL</sequence>
<organism evidence="2 3">
    <name type="scientific">Pristionchus entomophagus</name>
    <dbReference type="NCBI Taxonomy" id="358040"/>
    <lineage>
        <taxon>Eukaryota</taxon>
        <taxon>Metazoa</taxon>
        <taxon>Ecdysozoa</taxon>
        <taxon>Nematoda</taxon>
        <taxon>Chromadorea</taxon>
        <taxon>Rhabditida</taxon>
        <taxon>Rhabditina</taxon>
        <taxon>Diplogasteromorpha</taxon>
        <taxon>Diplogasteroidea</taxon>
        <taxon>Neodiplogasteridae</taxon>
        <taxon>Pristionchus</taxon>
    </lineage>
</organism>
<feature type="region of interest" description="Disordered" evidence="1">
    <location>
        <begin position="54"/>
        <end position="91"/>
    </location>
</feature>
<gene>
    <name evidence="2" type="ORF">PENTCL1PPCAC_12239</name>
</gene>
<dbReference type="Proteomes" id="UP001432027">
    <property type="component" value="Unassembled WGS sequence"/>
</dbReference>
<comment type="caution">
    <text evidence="2">The sequence shown here is derived from an EMBL/GenBank/DDBJ whole genome shotgun (WGS) entry which is preliminary data.</text>
</comment>
<evidence type="ECO:0000313" key="3">
    <source>
        <dbReference type="Proteomes" id="UP001432027"/>
    </source>
</evidence>
<evidence type="ECO:0000256" key="1">
    <source>
        <dbReference type="SAM" id="MobiDB-lite"/>
    </source>
</evidence>
<name>A0AAV5T471_9BILA</name>
<proteinExistence type="predicted"/>
<evidence type="ECO:0000313" key="2">
    <source>
        <dbReference type="EMBL" id="GMS90064.1"/>
    </source>
</evidence>
<dbReference type="AlphaFoldDB" id="A0AAV5T471"/>